<keyword evidence="3" id="KW-1185">Reference proteome</keyword>
<sequence>MVARLDAGCRYAFKTCRCLAVDDIVYILGLIAPTEARLFVSASKRRINTISLLRPREPQKIGEEAFVWTSDDPFAMICGNSSLSRRSRLAIALSHGKSPVRKEKRLIQSKNFTSLSFVFCLSNESNLLLLFWFILWWTFRASCTAGLAGLAFVNPLVPTTHNSEGIT</sequence>
<evidence type="ECO:0000313" key="3">
    <source>
        <dbReference type="Proteomes" id="UP001610334"/>
    </source>
</evidence>
<evidence type="ECO:0000256" key="1">
    <source>
        <dbReference type="SAM" id="Phobius"/>
    </source>
</evidence>
<dbReference type="EMBL" id="JBFXLT010000003">
    <property type="protein sequence ID" value="KAL2821977.1"/>
    <property type="molecule type" value="Genomic_DNA"/>
</dbReference>
<evidence type="ECO:0000313" key="2">
    <source>
        <dbReference type="EMBL" id="KAL2821977.1"/>
    </source>
</evidence>
<comment type="caution">
    <text evidence="2">The sequence shown here is derived from an EMBL/GenBank/DDBJ whole genome shotgun (WGS) entry which is preliminary data.</text>
</comment>
<protein>
    <submittedName>
        <fullName evidence="2">Uncharacterized protein</fullName>
    </submittedName>
</protein>
<keyword evidence="1" id="KW-1133">Transmembrane helix</keyword>
<keyword evidence="1" id="KW-0812">Transmembrane</keyword>
<proteinExistence type="predicted"/>
<dbReference type="Proteomes" id="UP001610334">
    <property type="component" value="Unassembled WGS sequence"/>
</dbReference>
<keyword evidence="1" id="KW-0472">Membrane</keyword>
<name>A0ABR4I2K1_9EURO</name>
<organism evidence="2 3">
    <name type="scientific">Aspergillus granulosus</name>
    <dbReference type="NCBI Taxonomy" id="176169"/>
    <lineage>
        <taxon>Eukaryota</taxon>
        <taxon>Fungi</taxon>
        <taxon>Dikarya</taxon>
        <taxon>Ascomycota</taxon>
        <taxon>Pezizomycotina</taxon>
        <taxon>Eurotiomycetes</taxon>
        <taxon>Eurotiomycetidae</taxon>
        <taxon>Eurotiales</taxon>
        <taxon>Aspergillaceae</taxon>
        <taxon>Aspergillus</taxon>
        <taxon>Aspergillus subgen. Nidulantes</taxon>
    </lineage>
</organism>
<feature type="transmembrane region" description="Helical" evidence="1">
    <location>
        <begin position="112"/>
        <end position="137"/>
    </location>
</feature>
<reference evidence="2 3" key="1">
    <citation type="submission" date="2024-07" db="EMBL/GenBank/DDBJ databases">
        <title>Section-level genome sequencing and comparative genomics of Aspergillus sections Usti and Cavernicolus.</title>
        <authorList>
            <consortium name="Lawrence Berkeley National Laboratory"/>
            <person name="Nybo J.L."/>
            <person name="Vesth T.C."/>
            <person name="Theobald S."/>
            <person name="Frisvad J.C."/>
            <person name="Larsen T.O."/>
            <person name="Kjaerboelling I."/>
            <person name="Rothschild-Mancinelli K."/>
            <person name="Lyhne E.K."/>
            <person name="Kogle M.E."/>
            <person name="Barry K."/>
            <person name="Clum A."/>
            <person name="Na H."/>
            <person name="Ledsgaard L."/>
            <person name="Lin J."/>
            <person name="Lipzen A."/>
            <person name="Kuo A."/>
            <person name="Riley R."/>
            <person name="Mondo S."/>
            <person name="Labutti K."/>
            <person name="Haridas S."/>
            <person name="Pangalinan J."/>
            <person name="Salamov A.A."/>
            <person name="Simmons B.A."/>
            <person name="Magnuson J.K."/>
            <person name="Chen J."/>
            <person name="Drula E."/>
            <person name="Henrissat B."/>
            <person name="Wiebenga A."/>
            <person name="Lubbers R.J."/>
            <person name="Gomes A.C."/>
            <person name="Makela M.R."/>
            <person name="Stajich J."/>
            <person name="Grigoriev I.V."/>
            <person name="Mortensen U.H."/>
            <person name="De Vries R.P."/>
            <person name="Baker S.E."/>
            <person name="Andersen M.R."/>
        </authorList>
    </citation>
    <scope>NUCLEOTIDE SEQUENCE [LARGE SCALE GENOMIC DNA]</scope>
    <source>
        <strain evidence="2 3">CBS 588.65</strain>
    </source>
</reference>
<accession>A0ABR4I2K1</accession>
<gene>
    <name evidence="2" type="ORF">BJX63DRAFT_177200</name>
</gene>